<dbReference type="InterPro" id="IPR004476">
    <property type="entry name" value="RNase_II/RNase_R"/>
</dbReference>
<evidence type="ECO:0000256" key="3">
    <source>
        <dbReference type="ARBA" id="ARBA00022490"/>
    </source>
</evidence>
<dbReference type="Gene3D" id="2.40.50.140">
    <property type="entry name" value="Nucleic acid-binding proteins"/>
    <property type="match status" value="2"/>
</dbReference>
<evidence type="ECO:0000256" key="6">
    <source>
        <dbReference type="ARBA" id="ARBA00022839"/>
    </source>
</evidence>
<evidence type="ECO:0000313" key="11">
    <source>
        <dbReference type="Proteomes" id="UP000295184"/>
    </source>
</evidence>
<dbReference type="Pfam" id="PF08206">
    <property type="entry name" value="OB_RNB"/>
    <property type="match status" value="1"/>
</dbReference>
<dbReference type="RefSeq" id="WP_058967157.1">
    <property type="nucleotide sequence ID" value="NZ_CABKVM010000019.1"/>
</dbReference>
<dbReference type="InterPro" id="IPR050180">
    <property type="entry name" value="RNR_Ribonuclease"/>
</dbReference>
<dbReference type="SMART" id="SM00316">
    <property type="entry name" value="S1"/>
    <property type="match status" value="1"/>
</dbReference>
<dbReference type="Pfam" id="PF00773">
    <property type="entry name" value="RNB"/>
    <property type="match status" value="1"/>
</dbReference>
<dbReference type="HAMAP" id="MF_01895">
    <property type="entry name" value="RNase_R"/>
    <property type="match status" value="1"/>
</dbReference>
<dbReference type="GO" id="GO:0005829">
    <property type="term" value="C:cytosol"/>
    <property type="evidence" value="ECO:0007669"/>
    <property type="project" value="TreeGrafter"/>
</dbReference>
<evidence type="ECO:0000256" key="4">
    <source>
        <dbReference type="ARBA" id="ARBA00022722"/>
    </source>
</evidence>
<dbReference type="PROSITE" id="PS01175">
    <property type="entry name" value="RIBONUCLEASE_II"/>
    <property type="match status" value="1"/>
</dbReference>
<comment type="catalytic activity">
    <reaction evidence="1 8">
        <text>Exonucleolytic cleavage in the 3'- to 5'-direction to yield nucleoside 5'-phosphates.</text>
        <dbReference type="EC" id="3.1.13.1"/>
    </reaction>
</comment>
<proteinExistence type="inferred from homology"/>
<evidence type="ECO:0000313" key="10">
    <source>
        <dbReference type="EMBL" id="TCL55543.1"/>
    </source>
</evidence>
<dbReference type="PROSITE" id="PS50126">
    <property type="entry name" value="S1"/>
    <property type="match status" value="1"/>
</dbReference>
<comment type="subcellular location">
    <subcellularLocation>
        <location evidence="2 8">Cytoplasm</location>
    </subcellularLocation>
</comment>
<dbReference type="PANTHER" id="PTHR23355">
    <property type="entry name" value="RIBONUCLEASE"/>
    <property type="match status" value="1"/>
</dbReference>
<accession>A0A4R1QRG9</accession>
<keyword evidence="7 8" id="KW-0694">RNA-binding</keyword>
<dbReference type="GO" id="GO:0003723">
    <property type="term" value="F:RNA binding"/>
    <property type="evidence" value="ECO:0007669"/>
    <property type="project" value="UniProtKB-UniRule"/>
</dbReference>
<dbReference type="NCBIfam" id="TIGR00358">
    <property type="entry name" value="3_prime_RNase"/>
    <property type="match status" value="1"/>
</dbReference>
<keyword evidence="3 8" id="KW-0963">Cytoplasm</keyword>
<evidence type="ECO:0000259" key="9">
    <source>
        <dbReference type="PROSITE" id="PS50126"/>
    </source>
</evidence>
<gene>
    <name evidence="8" type="primary">rnr</name>
    <name evidence="10" type="ORF">EDD77_11657</name>
</gene>
<dbReference type="Proteomes" id="UP000295184">
    <property type="component" value="Unassembled WGS sequence"/>
</dbReference>
<dbReference type="PANTHER" id="PTHR23355:SF9">
    <property type="entry name" value="DIS3-LIKE EXONUCLEASE 2"/>
    <property type="match status" value="1"/>
</dbReference>
<dbReference type="InterPro" id="IPR003029">
    <property type="entry name" value="S1_domain"/>
</dbReference>
<dbReference type="Pfam" id="PF00575">
    <property type="entry name" value="S1"/>
    <property type="match status" value="1"/>
</dbReference>
<name>A0A4R1QRG9_9FIRM</name>
<sequence>MSIRSKILRELEKKPRRLKELKDKLGNDKKVQQTVEELQKKGKIRQKSGAYFLARDTKAEGTLECVLVKLGPSFGFAAPENDQKGDIFIPGRALCGALPGDRVLVKLFDKPKVPGSREGEILAVVQPRKNFVGTIVREKERLYFLPDECPFVRLAVKKSAAGGASDGDKAAVELLSRGEDYEDHRVGVALRFGSDQAAKNCAKALLYAAGVDRHFPEKVKAEARKLEGIQPSDLKKRTDLRSWPIFTIDAASTKDIDDAISLMVVENGWELGVHIADVSHYVKPGSELNKEAMRRGTSIYYADSVIPMLPRQLSNGLCSLNPGEDRLAFSCIMQLTEAGELRDFRFEKTVIRSRVKGVYSELNQLLAGDETPKLAEKYSEVWPQLPLMQKLYEQRAKLRSERGGIELETEEAKLQLDEDGRCVGIQRRSRGVTECMIEEFMLLANQCAAQLARRNQLPFVYRVHEAPNPERVERLAGMLRICGLPDHFAGEAPTQKELAALLDSTRGTDLQPVVHTGVLRAMAKACYEPEPKGHYGLALEDYAHFTSPIRRYPDLAIHRILSDWLGGTSLEELNRRYAWFAREASAQSSTCEVAAMQLERSTEACYKAEYMHDHLGEVFEGVVCGVAPQGIYVELENTVEGLVHAESICKGEPQLIESMRMKDPVSGRQWSLGDRVHVRVDRADVALGRVDFSLEETE</sequence>
<evidence type="ECO:0000256" key="8">
    <source>
        <dbReference type="HAMAP-Rule" id="MF_01895"/>
    </source>
</evidence>
<dbReference type="InterPro" id="IPR012340">
    <property type="entry name" value="NA-bd_OB-fold"/>
</dbReference>
<dbReference type="AlphaFoldDB" id="A0A4R1QRG9"/>
<dbReference type="InterPro" id="IPR013223">
    <property type="entry name" value="RNase_B_OB_dom"/>
</dbReference>
<feature type="domain" description="S1 motif" evidence="9">
    <location>
        <begin position="616"/>
        <end position="695"/>
    </location>
</feature>
<evidence type="ECO:0000256" key="7">
    <source>
        <dbReference type="ARBA" id="ARBA00022884"/>
    </source>
</evidence>
<dbReference type="SMART" id="SM00955">
    <property type="entry name" value="RNB"/>
    <property type="match status" value="1"/>
</dbReference>
<comment type="function">
    <text evidence="8">3'-5' exoribonuclease that releases 5'-nucleoside monophosphates and is involved in maturation of structured RNAs.</text>
</comment>
<evidence type="ECO:0000256" key="2">
    <source>
        <dbReference type="ARBA" id="ARBA00004496"/>
    </source>
</evidence>
<comment type="similarity">
    <text evidence="8">Belongs to the RNR ribonuclease family. RNase R subfamily.</text>
</comment>
<dbReference type="GO" id="GO:0006402">
    <property type="term" value="P:mRNA catabolic process"/>
    <property type="evidence" value="ECO:0007669"/>
    <property type="project" value="TreeGrafter"/>
</dbReference>
<dbReference type="InterPro" id="IPR011805">
    <property type="entry name" value="RNase_R"/>
</dbReference>
<dbReference type="EMBL" id="SLUM01000016">
    <property type="protein sequence ID" value="TCL55543.1"/>
    <property type="molecule type" value="Genomic_DNA"/>
</dbReference>
<keyword evidence="4 8" id="KW-0540">Nuclease</keyword>
<dbReference type="SUPFAM" id="SSF50249">
    <property type="entry name" value="Nucleic acid-binding proteins"/>
    <property type="match status" value="3"/>
</dbReference>
<dbReference type="InterPro" id="IPR022966">
    <property type="entry name" value="RNase_II/R_CS"/>
</dbReference>
<organism evidence="10 11">
    <name type="scientific">Allofournierella massiliensis</name>
    <dbReference type="NCBI Taxonomy" id="1650663"/>
    <lineage>
        <taxon>Bacteria</taxon>
        <taxon>Bacillati</taxon>
        <taxon>Bacillota</taxon>
        <taxon>Clostridia</taxon>
        <taxon>Eubacteriales</taxon>
        <taxon>Oscillospiraceae</taxon>
        <taxon>Allofournierella</taxon>
    </lineage>
</organism>
<protein>
    <recommendedName>
        <fullName evidence="8">Ribonuclease R</fullName>
        <shortName evidence="8">RNase R</shortName>
        <ecNumber evidence="8">3.1.13.1</ecNumber>
    </recommendedName>
</protein>
<reference evidence="10 11" key="1">
    <citation type="submission" date="2019-03" db="EMBL/GenBank/DDBJ databases">
        <title>Genomic Encyclopedia of Type Strains, Phase IV (KMG-IV): sequencing the most valuable type-strain genomes for metagenomic binning, comparative biology and taxonomic classification.</title>
        <authorList>
            <person name="Goeker M."/>
        </authorList>
    </citation>
    <scope>NUCLEOTIDE SEQUENCE [LARGE SCALE GENOMIC DNA]</scope>
    <source>
        <strain evidence="10 11">DSM 100451</strain>
    </source>
</reference>
<dbReference type="CDD" id="cd04471">
    <property type="entry name" value="S1_RNase_R"/>
    <property type="match status" value="1"/>
</dbReference>
<dbReference type="GO" id="GO:0008859">
    <property type="term" value="F:exoribonuclease II activity"/>
    <property type="evidence" value="ECO:0007669"/>
    <property type="project" value="UniProtKB-UniRule"/>
</dbReference>
<keyword evidence="5 8" id="KW-0378">Hydrolase</keyword>
<dbReference type="STRING" id="1650663.GCA_001486665_03571"/>
<evidence type="ECO:0000256" key="5">
    <source>
        <dbReference type="ARBA" id="ARBA00022801"/>
    </source>
</evidence>
<comment type="caution">
    <text evidence="10">The sequence shown here is derived from an EMBL/GenBank/DDBJ whole genome shotgun (WGS) entry which is preliminary data.</text>
</comment>
<dbReference type="OrthoDB" id="9764149at2"/>
<keyword evidence="6 8" id="KW-0269">Exonuclease</keyword>
<dbReference type="InterPro" id="IPR001900">
    <property type="entry name" value="RNase_II/R"/>
</dbReference>
<dbReference type="EC" id="3.1.13.1" evidence="8"/>
<evidence type="ECO:0000256" key="1">
    <source>
        <dbReference type="ARBA" id="ARBA00001849"/>
    </source>
</evidence>